<dbReference type="CDD" id="cd01650">
    <property type="entry name" value="RT_nLTR_like"/>
    <property type="match status" value="1"/>
</dbReference>
<proteinExistence type="predicted"/>
<dbReference type="GO" id="GO:0003824">
    <property type="term" value="F:catalytic activity"/>
    <property type="evidence" value="ECO:0007669"/>
    <property type="project" value="InterPro"/>
</dbReference>
<reference evidence="3 4" key="1">
    <citation type="submission" date="2009-12" db="EMBL/GenBank/DDBJ databases">
        <title>The Genome Sequence of Anolis carolinensis (Green Anole Lizard).</title>
        <authorList>
            <consortium name="The Genome Sequencing Platform"/>
            <person name="Di Palma F."/>
            <person name="Alfoldi J."/>
            <person name="Heiman D."/>
            <person name="Young S."/>
            <person name="Grabherr M."/>
            <person name="Johnson J."/>
            <person name="Lander E.S."/>
            <person name="Lindblad-Toh K."/>
        </authorList>
    </citation>
    <scope>NUCLEOTIDE SEQUENCE [LARGE SCALE GENOMIC DNA]</scope>
    <source>
        <strain evidence="3 4">JBL SC #1</strain>
    </source>
</reference>
<dbReference type="InterPro" id="IPR043502">
    <property type="entry name" value="DNA/RNA_pol_sf"/>
</dbReference>
<evidence type="ECO:0000259" key="2">
    <source>
        <dbReference type="PROSITE" id="PS50878"/>
    </source>
</evidence>
<sequence>MKAQGLKIISMNVNGLNNCIKRKRVFHFLYKNKVDITCIQESHFVSRDKHLLVQDKLGQLFTTCNVKKTNGVLFYINRELNPEKIYEDQEGRILIVKVRFQYKHILLVGIYAPNTNQKTFYKKLSNILAEVGEKEMLWLGDFNGVVDTKIDRNNKRKKDSKEGRLPGILQRDLKHWDLYDLWRIQKLDRREYSYYSHRHGSSSRIDYIFATKELVTKTEKVEFLPRVFADHNLMLLQLKGGFWERKPWRLNDYILKDQKIKEKIRLGIQNYIKENDKEGIAVKTVWDAGKAVIRGLLNQQHANWCKRKNNIQVQLLTKIRDKEKELEKSKVDRKKVQQELAKAQQQYELFLTNELERKIMYKRHNFFENANKPGRLLAWQVKDHRRRPLIARIRNKGETISNIRKIQKIFEVYYRNLYKNTQIDTKKIDQYLADMKVSKLSESMKSDLDRQITWEELNSAIDKAKLNKTPGPDGFSALFYKLYKEELGPLLLSTMNQVLQTGEMPESWEEATIVLIPKQDRDMEQVKNYRPISLVNNDYKLFAVILANRLKQILVKIIHGDQAGFLPGRHLSQNVRTVLNIIEYAEQDPSREIALLFLDAEKAFDNVRWEYMLKVLELFGVGQHFRRAIGAIYSRQRAKLKINDEMTNYIEIQKGTRQGCPLSPLLFIWILEILNIRIRETSEIKGVRVKGYEFKGKAYADDLVCFLREPLKSTCTLFEVINKFSMVSGFKINKEKSVFLTKNLSNCDTADLEKLSNCKVVPRVKYLGLWLTNKNSKLYQNNYDKTWKEIKGDLENWQRLQLTWLGRIAVIKMMVLPKMLFMFQNLPIIKGVKVFENWKKDLVKFIWNGKKARIAYRNLIDVKDRGGLALPDLRYYYEAANFSWLKDWIKLDNKKLLKLEGHNLRYGWHAYLWDEKDKVNKEFKRHIIRSSLLTTWKRYKKGIEPKTPLWLRPLEAVLRPATCIEVGTYEEYLVKERGQWALKGREELGLKDWFSFYQLHDRFRKDAAVGFASKKSELECTFDRGNKGLLSRLYKFILDYNLADNQIKTVMISWARDFGRNIDLEEWEYLWKKGFKFSLAGSIRENMFKMFYRTYITPELLAKIEKTEGGACWRCKKVKGTFFHTWWTCNIVQEFWIKVVKETNNMITNKVKKNPETCLLGLFRRRISAGDEEICQYCFVAARLIIAKTWKGEEELSIRDWRDKLGGYVQMAKLTNSNRGGNNEEFANKWRLALGYLEKKTKVDLMTAIKGI</sequence>
<dbReference type="Proteomes" id="UP000001646">
    <property type="component" value="Chromosome 1"/>
</dbReference>
<dbReference type="SUPFAM" id="SSF56672">
    <property type="entry name" value="DNA/RNA polymerases"/>
    <property type="match status" value="1"/>
</dbReference>
<protein>
    <recommendedName>
        <fullName evidence="2">Reverse transcriptase domain-containing protein</fullName>
    </recommendedName>
</protein>
<evidence type="ECO:0000256" key="1">
    <source>
        <dbReference type="SAM" id="Coils"/>
    </source>
</evidence>
<keyword evidence="4" id="KW-1185">Reference proteome</keyword>
<reference evidence="3" key="2">
    <citation type="submission" date="2025-08" db="UniProtKB">
        <authorList>
            <consortium name="Ensembl"/>
        </authorList>
    </citation>
    <scope>IDENTIFICATION</scope>
</reference>
<feature type="domain" description="Reverse transcriptase" evidence="2">
    <location>
        <begin position="497"/>
        <end position="771"/>
    </location>
</feature>
<dbReference type="GeneTree" id="ENSGT01150000286916"/>
<accession>A0A803TQ07</accession>
<dbReference type="Ensembl" id="ENSACAT00000052038.1">
    <property type="protein sequence ID" value="ENSACAP00000037297.1"/>
    <property type="gene ID" value="ENSACAG00000035519.1"/>
</dbReference>
<dbReference type="CDD" id="cd09076">
    <property type="entry name" value="L1-EN"/>
    <property type="match status" value="1"/>
</dbReference>
<dbReference type="InterPro" id="IPR000477">
    <property type="entry name" value="RT_dom"/>
</dbReference>
<dbReference type="InterPro" id="IPR036691">
    <property type="entry name" value="Endo/exonu/phosph_ase_sf"/>
</dbReference>
<reference evidence="3" key="3">
    <citation type="submission" date="2025-09" db="UniProtKB">
        <authorList>
            <consortium name="Ensembl"/>
        </authorList>
    </citation>
    <scope>IDENTIFICATION</scope>
</reference>
<name>A0A803TQ07_ANOCA</name>
<organism evidence="3 4">
    <name type="scientific">Anolis carolinensis</name>
    <name type="common">Green anole</name>
    <name type="synonym">American chameleon</name>
    <dbReference type="NCBI Taxonomy" id="28377"/>
    <lineage>
        <taxon>Eukaryota</taxon>
        <taxon>Metazoa</taxon>
        <taxon>Chordata</taxon>
        <taxon>Craniata</taxon>
        <taxon>Vertebrata</taxon>
        <taxon>Euteleostomi</taxon>
        <taxon>Lepidosauria</taxon>
        <taxon>Squamata</taxon>
        <taxon>Bifurcata</taxon>
        <taxon>Unidentata</taxon>
        <taxon>Episquamata</taxon>
        <taxon>Toxicofera</taxon>
        <taxon>Iguania</taxon>
        <taxon>Dactyloidae</taxon>
        <taxon>Anolis</taxon>
    </lineage>
</organism>
<dbReference type="PROSITE" id="PS50878">
    <property type="entry name" value="RT_POL"/>
    <property type="match status" value="1"/>
</dbReference>
<feature type="coiled-coil region" evidence="1">
    <location>
        <begin position="319"/>
        <end position="353"/>
    </location>
</feature>
<dbReference type="Pfam" id="PF03372">
    <property type="entry name" value="Exo_endo_phos"/>
    <property type="match status" value="1"/>
</dbReference>
<evidence type="ECO:0000313" key="3">
    <source>
        <dbReference type="Ensembl" id="ENSACAP00000037297.1"/>
    </source>
</evidence>
<keyword evidence="1" id="KW-0175">Coiled coil</keyword>
<dbReference type="PANTHER" id="PTHR31635">
    <property type="entry name" value="REVERSE TRANSCRIPTASE DOMAIN-CONTAINING PROTEIN-RELATED"/>
    <property type="match status" value="1"/>
</dbReference>
<dbReference type="PANTHER" id="PTHR31635:SF196">
    <property type="entry name" value="REVERSE TRANSCRIPTASE DOMAIN-CONTAINING PROTEIN-RELATED"/>
    <property type="match status" value="1"/>
</dbReference>
<dbReference type="InterPro" id="IPR005135">
    <property type="entry name" value="Endo/exonuclease/phosphatase"/>
</dbReference>
<evidence type="ECO:0000313" key="4">
    <source>
        <dbReference type="Proteomes" id="UP000001646"/>
    </source>
</evidence>
<dbReference type="SUPFAM" id="SSF56219">
    <property type="entry name" value="DNase I-like"/>
    <property type="match status" value="1"/>
</dbReference>
<dbReference type="Gene3D" id="3.60.10.10">
    <property type="entry name" value="Endonuclease/exonuclease/phosphatase"/>
    <property type="match status" value="1"/>
</dbReference>
<dbReference type="Pfam" id="PF00078">
    <property type="entry name" value="RVT_1"/>
    <property type="match status" value="1"/>
</dbReference>
<dbReference type="AlphaFoldDB" id="A0A803TQ07"/>
<dbReference type="InParanoid" id="A0A803TQ07"/>